<name>A0AAW1NLB7_POPJA</name>
<proteinExistence type="predicted"/>
<dbReference type="AlphaFoldDB" id="A0AAW1NLB7"/>
<sequence>MDGARRLQNANDKQGKCVQKRQYNSDDDDDERVETRKQDVHRQEVTARVCGGVFSWSFDGDAFVGGGRSPREYRAKTEILLGGRT</sequence>
<accession>A0AAW1NLB7</accession>
<dbReference type="EMBL" id="JASPKY010000003">
    <property type="protein sequence ID" value="KAK9758770.1"/>
    <property type="molecule type" value="Genomic_DNA"/>
</dbReference>
<keyword evidence="3" id="KW-1185">Reference proteome</keyword>
<feature type="region of interest" description="Disordered" evidence="1">
    <location>
        <begin position="1"/>
        <end position="40"/>
    </location>
</feature>
<evidence type="ECO:0000256" key="1">
    <source>
        <dbReference type="SAM" id="MobiDB-lite"/>
    </source>
</evidence>
<organism evidence="2 3">
    <name type="scientific">Popillia japonica</name>
    <name type="common">Japanese beetle</name>
    <dbReference type="NCBI Taxonomy" id="7064"/>
    <lineage>
        <taxon>Eukaryota</taxon>
        <taxon>Metazoa</taxon>
        <taxon>Ecdysozoa</taxon>
        <taxon>Arthropoda</taxon>
        <taxon>Hexapoda</taxon>
        <taxon>Insecta</taxon>
        <taxon>Pterygota</taxon>
        <taxon>Neoptera</taxon>
        <taxon>Endopterygota</taxon>
        <taxon>Coleoptera</taxon>
        <taxon>Polyphaga</taxon>
        <taxon>Scarabaeiformia</taxon>
        <taxon>Scarabaeidae</taxon>
        <taxon>Rutelinae</taxon>
        <taxon>Popillia</taxon>
    </lineage>
</organism>
<reference evidence="2 3" key="1">
    <citation type="journal article" date="2024" name="BMC Genomics">
        <title>De novo assembly and annotation of Popillia japonica's genome with initial clues to its potential as an invasive pest.</title>
        <authorList>
            <person name="Cucini C."/>
            <person name="Boschi S."/>
            <person name="Funari R."/>
            <person name="Cardaioli E."/>
            <person name="Iannotti N."/>
            <person name="Marturano G."/>
            <person name="Paoli F."/>
            <person name="Bruttini M."/>
            <person name="Carapelli A."/>
            <person name="Frati F."/>
            <person name="Nardi F."/>
        </authorList>
    </citation>
    <scope>NUCLEOTIDE SEQUENCE [LARGE SCALE GENOMIC DNA]</scope>
    <source>
        <strain evidence="2">DMR45628</strain>
    </source>
</reference>
<evidence type="ECO:0000313" key="3">
    <source>
        <dbReference type="Proteomes" id="UP001458880"/>
    </source>
</evidence>
<protein>
    <submittedName>
        <fullName evidence="2">Uncharacterized protein</fullName>
    </submittedName>
</protein>
<dbReference type="Proteomes" id="UP001458880">
    <property type="component" value="Unassembled WGS sequence"/>
</dbReference>
<gene>
    <name evidence="2" type="ORF">QE152_g469</name>
</gene>
<evidence type="ECO:0000313" key="2">
    <source>
        <dbReference type="EMBL" id="KAK9758770.1"/>
    </source>
</evidence>
<comment type="caution">
    <text evidence="2">The sequence shown here is derived from an EMBL/GenBank/DDBJ whole genome shotgun (WGS) entry which is preliminary data.</text>
</comment>